<feature type="compositionally biased region" description="Basic and acidic residues" evidence="1">
    <location>
        <begin position="35"/>
        <end position="52"/>
    </location>
</feature>
<proteinExistence type="predicted"/>
<accession>A0A3S1BEG1</accession>
<organism evidence="2 3">
    <name type="scientific">Elysia chlorotica</name>
    <name type="common">Eastern emerald elysia</name>
    <name type="synonym">Sea slug</name>
    <dbReference type="NCBI Taxonomy" id="188477"/>
    <lineage>
        <taxon>Eukaryota</taxon>
        <taxon>Metazoa</taxon>
        <taxon>Spiralia</taxon>
        <taxon>Lophotrochozoa</taxon>
        <taxon>Mollusca</taxon>
        <taxon>Gastropoda</taxon>
        <taxon>Heterobranchia</taxon>
        <taxon>Euthyneura</taxon>
        <taxon>Panpulmonata</taxon>
        <taxon>Sacoglossa</taxon>
        <taxon>Placobranchoidea</taxon>
        <taxon>Plakobranchidae</taxon>
        <taxon>Elysia</taxon>
    </lineage>
</organism>
<feature type="region of interest" description="Disordered" evidence="1">
    <location>
        <begin position="134"/>
        <end position="178"/>
    </location>
</feature>
<feature type="region of interest" description="Disordered" evidence="1">
    <location>
        <begin position="23"/>
        <end position="52"/>
    </location>
</feature>
<gene>
    <name evidence="2" type="ORF">EGW08_010449</name>
</gene>
<reference evidence="2 3" key="1">
    <citation type="submission" date="2019-01" db="EMBL/GenBank/DDBJ databases">
        <title>A draft genome assembly of the solar-powered sea slug Elysia chlorotica.</title>
        <authorList>
            <person name="Cai H."/>
            <person name="Li Q."/>
            <person name="Fang X."/>
            <person name="Li J."/>
            <person name="Curtis N.E."/>
            <person name="Altenburger A."/>
            <person name="Shibata T."/>
            <person name="Feng M."/>
            <person name="Maeda T."/>
            <person name="Schwartz J.A."/>
            <person name="Shigenobu S."/>
            <person name="Lundholm N."/>
            <person name="Nishiyama T."/>
            <person name="Yang H."/>
            <person name="Hasebe M."/>
            <person name="Li S."/>
            <person name="Pierce S.K."/>
            <person name="Wang J."/>
        </authorList>
    </citation>
    <scope>NUCLEOTIDE SEQUENCE [LARGE SCALE GENOMIC DNA]</scope>
    <source>
        <strain evidence="2">EC2010</strain>
        <tissue evidence="2">Whole organism of an adult</tissue>
    </source>
</reference>
<dbReference type="Proteomes" id="UP000271974">
    <property type="component" value="Unassembled WGS sequence"/>
</dbReference>
<feature type="compositionally biased region" description="Low complexity" evidence="1">
    <location>
        <begin position="23"/>
        <end position="33"/>
    </location>
</feature>
<protein>
    <submittedName>
        <fullName evidence="2">Uncharacterized protein</fullName>
    </submittedName>
</protein>
<evidence type="ECO:0000313" key="3">
    <source>
        <dbReference type="Proteomes" id="UP000271974"/>
    </source>
</evidence>
<evidence type="ECO:0000256" key="1">
    <source>
        <dbReference type="SAM" id="MobiDB-lite"/>
    </source>
</evidence>
<feature type="compositionally biased region" description="Polar residues" evidence="1">
    <location>
        <begin position="141"/>
        <end position="153"/>
    </location>
</feature>
<feature type="non-terminal residue" evidence="2">
    <location>
        <position position="287"/>
    </location>
</feature>
<dbReference type="AlphaFoldDB" id="A0A3S1BEG1"/>
<sequence length="287" mass="32350">MPQATLPSSLSPAPSLRLCRAPSVSSLSGSSLSKPRVEQWEQRKHPCEERDASVSGTLLKTFPSQCLERTQPDNLTMKFIDKERSLIRAAMFPEVIEKQPCLFKPYREDLEAEKQQTHNFSGSPRHHINDSFQAETHETSAKVTSNLPTQPSPGLSYDHCMSSHHYHTPSKPNSRYEARTPKDWYQNEPTNTEGGNRFFRNCDPRAYTLHRYSNVSSVEPRGVHNKARNLGNASVFSSRQVQYGAQDNEIPVYTGALRNERLTNLLPTTHSDAVSHHQYGGSQMGSL</sequence>
<evidence type="ECO:0000313" key="2">
    <source>
        <dbReference type="EMBL" id="RUS81757.1"/>
    </source>
</evidence>
<keyword evidence="3" id="KW-1185">Reference proteome</keyword>
<comment type="caution">
    <text evidence="2">The sequence shown here is derived from an EMBL/GenBank/DDBJ whole genome shotgun (WGS) entry which is preliminary data.</text>
</comment>
<dbReference type="EMBL" id="RQTK01000321">
    <property type="protein sequence ID" value="RUS81757.1"/>
    <property type="molecule type" value="Genomic_DNA"/>
</dbReference>
<name>A0A3S1BEG1_ELYCH</name>